<proteinExistence type="predicted"/>
<dbReference type="RefSeq" id="WP_051908354.1">
    <property type="nucleotide sequence ID" value="NZ_BCZD01000040.1"/>
</dbReference>
<reference evidence="1" key="1">
    <citation type="submission" date="2014-08" db="EMBL/GenBank/DDBJ databases">
        <title>Draft genome sequences of Sphingobium herbicidovorans.</title>
        <authorList>
            <person name="Gan H.M."/>
            <person name="Gan H.Y."/>
            <person name="Savka M.A."/>
        </authorList>
    </citation>
    <scope>NUCLEOTIDE SEQUENCE [LARGE SCALE GENOMIC DNA]</scope>
    <source>
        <strain evidence="1">NBRC 16415</strain>
    </source>
</reference>
<dbReference type="AlphaFoldDB" id="A0A086P7T3"/>
<organism evidence="1 2">
    <name type="scientific">Sphingobium herbicidovorans (strain ATCC 700291 / DSM 11019 / CCUG 56400 / KCTC 2939 / LMG 18315 / NBRC 16415 / MH)</name>
    <name type="common">Sphingomonas herbicidovorans</name>
    <dbReference type="NCBI Taxonomy" id="1219045"/>
    <lineage>
        <taxon>Bacteria</taxon>
        <taxon>Pseudomonadati</taxon>
        <taxon>Pseudomonadota</taxon>
        <taxon>Alphaproteobacteria</taxon>
        <taxon>Sphingomonadales</taxon>
        <taxon>Sphingomonadaceae</taxon>
        <taxon>Sphingobium</taxon>
    </lineage>
</organism>
<dbReference type="GO" id="GO:0051537">
    <property type="term" value="F:2 iron, 2 sulfur cluster binding"/>
    <property type="evidence" value="ECO:0007669"/>
    <property type="project" value="InterPro"/>
</dbReference>
<dbReference type="InterPro" id="IPR036922">
    <property type="entry name" value="Rieske_2Fe-2S_sf"/>
</dbReference>
<dbReference type="PATRIC" id="fig|1219045.3.peg.2817"/>
<dbReference type="OrthoDB" id="9800167at2"/>
<protein>
    <submittedName>
        <fullName evidence="1">Ferredoxin component CadC of Rieske non-heme iron oxygenase CadABCD complex</fullName>
    </submittedName>
</protein>
<accession>A0A086P7T3</accession>
<name>A0A086P7T3_SPHHM</name>
<dbReference type="Gene3D" id="2.102.10.10">
    <property type="entry name" value="Rieske [2Fe-2S] iron-sulphur domain"/>
    <property type="match status" value="1"/>
</dbReference>
<keyword evidence="2" id="KW-1185">Reference proteome</keyword>
<dbReference type="STRING" id="76947.GCA_002080435_00151"/>
<dbReference type="eggNOG" id="COG2146">
    <property type="taxonomic scope" value="Bacteria"/>
</dbReference>
<comment type="caution">
    <text evidence="1">The sequence shown here is derived from an EMBL/GenBank/DDBJ whole genome shotgun (WGS) entry which is preliminary data.</text>
</comment>
<gene>
    <name evidence="1" type="primary">cadC_3</name>
    <name evidence="1" type="ORF">BV98_002780</name>
</gene>
<dbReference type="SUPFAM" id="SSF50022">
    <property type="entry name" value="ISP domain"/>
    <property type="match status" value="1"/>
</dbReference>
<evidence type="ECO:0000313" key="2">
    <source>
        <dbReference type="Proteomes" id="UP000024284"/>
    </source>
</evidence>
<sequence>MAGPIEDATVWRPIIALEDLSEGALHVAEIAGRHIAIYHVEGSFYVTSNIAGACFALASEDLLEVRIIEGPAHIARIEARARDELSGPAGVPLERCSVRLANGVVEVRI</sequence>
<dbReference type="EMBL" id="JFZA02000028">
    <property type="protein sequence ID" value="KFG89451.1"/>
    <property type="molecule type" value="Genomic_DNA"/>
</dbReference>
<dbReference type="Proteomes" id="UP000024284">
    <property type="component" value="Unassembled WGS sequence"/>
</dbReference>
<evidence type="ECO:0000313" key="1">
    <source>
        <dbReference type="EMBL" id="KFG89451.1"/>
    </source>
</evidence>